<evidence type="ECO:0000313" key="2">
    <source>
        <dbReference type="EMBL" id="MED6190172.1"/>
    </source>
</evidence>
<sequence length="78" mass="8793">GTVPTLKWYYLIRCTCRIVAKRFAASLPEQNDPSPILGILVAPCDTSFKTSRHRLQGIRGFQTTTTKASPPERVRHTH</sequence>
<reference evidence="2 3" key="1">
    <citation type="journal article" date="2023" name="Plants (Basel)">
        <title>Bridging the Gap: Combining Genomics and Transcriptomics Approaches to Understand Stylosanthes scabra, an Orphan Legume from the Brazilian Caatinga.</title>
        <authorList>
            <person name="Ferreira-Neto J.R.C."/>
            <person name="da Silva M.D."/>
            <person name="Binneck E."/>
            <person name="de Melo N.F."/>
            <person name="da Silva R.H."/>
            <person name="de Melo A.L.T.M."/>
            <person name="Pandolfi V."/>
            <person name="Bustamante F.O."/>
            <person name="Brasileiro-Vidal A.C."/>
            <person name="Benko-Iseppon A.M."/>
        </authorList>
    </citation>
    <scope>NUCLEOTIDE SEQUENCE [LARGE SCALE GENOMIC DNA]</scope>
    <source>
        <tissue evidence="2">Leaves</tissue>
    </source>
</reference>
<gene>
    <name evidence="2" type="ORF">PIB30_103130</name>
</gene>
<name>A0ABU6WW60_9FABA</name>
<comment type="caution">
    <text evidence="2">The sequence shown here is derived from an EMBL/GenBank/DDBJ whole genome shotgun (WGS) entry which is preliminary data.</text>
</comment>
<protein>
    <submittedName>
        <fullName evidence="2">Uncharacterized protein</fullName>
    </submittedName>
</protein>
<keyword evidence="3" id="KW-1185">Reference proteome</keyword>
<dbReference type="EMBL" id="JASCZI010184537">
    <property type="protein sequence ID" value="MED6190172.1"/>
    <property type="molecule type" value="Genomic_DNA"/>
</dbReference>
<accession>A0ABU6WW60</accession>
<organism evidence="2 3">
    <name type="scientific">Stylosanthes scabra</name>
    <dbReference type="NCBI Taxonomy" id="79078"/>
    <lineage>
        <taxon>Eukaryota</taxon>
        <taxon>Viridiplantae</taxon>
        <taxon>Streptophyta</taxon>
        <taxon>Embryophyta</taxon>
        <taxon>Tracheophyta</taxon>
        <taxon>Spermatophyta</taxon>
        <taxon>Magnoliopsida</taxon>
        <taxon>eudicotyledons</taxon>
        <taxon>Gunneridae</taxon>
        <taxon>Pentapetalae</taxon>
        <taxon>rosids</taxon>
        <taxon>fabids</taxon>
        <taxon>Fabales</taxon>
        <taxon>Fabaceae</taxon>
        <taxon>Papilionoideae</taxon>
        <taxon>50 kb inversion clade</taxon>
        <taxon>dalbergioids sensu lato</taxon>
        <taxon>Dalbergieae</taxon>
        <taxon>Pterocarpus clade</taxon>
        <taxon>Stylosanthes</taxon>
    </lineage>
</organism>
<evidence type="ECO:0000313" key="3">
    <source>
        <dbReference type="Proteomes" id="UP001341840"/>
    </source>
</evidence>
<feature type="non-terminal residue" evidence="2">
    <location>
        <position position="1"/>
    </location>
</feature>
<feature type="region of interest" description="Disordered" evidence="1">
    <location>
        <begin position="59"/>
        <end position="78"/>
    </location>
</feature>
<dbReference type="Proteomes" id="UP001341840">
    <property type="component" value="Unassembled WGS sequence"/>
</dbReference>
<proteinExistence type="predicted"/>
<evidence type="ECO:0000256" key="1">
    <source>
        <dbReference type="SAM" id="MobiDB-lite"/>
    </source>
</evidence>